<accession>X1TQT0</accession>
<dbReference type="EMBL" id="BARW01030599">
    <property type="protein sequence ID" value="GAJ07693.1"/>
    <property type="molecule type" value="Genomic_DNA"/>
</dbReference>
<dbReference type="Gene3D" id="3.30.1490.130">
    <property type="entry name" value="D-aminoacylase. Domain 3"/>
    <property type="match status" value="1"/>
</dbReference>
<reference evidence="1" key="1">
    <citation type="journal article" date="2014" name="Front. Microbiol.">
        <title>High frequency of phylogenetically diverse reductive dehalogenase-homologous genes in deep subseafloor sedimentary metagenomes.</title>
        <authorList>
            <person name="Kawai M."/>
            <person name="Futagami T."/>
            <person name="Toyoda A."/>
            <person name="Takaki Y."/>
            <person name="Nishi S."/>
            <person name="Hori S."/>
            <person name="Arai W."/>
            <person name="Tsubouchi T."/>
            <person name="Morono Y."/>
            <person name="Uchiyama I."/>
            <person name="Ito T."/>
            <person name="Fujiyama A."/>
            <person name="Inagaki F."/>
            <person name="Takami H."/>
        </authorList>
    </citation>
    <scope>NUCLEOTIDE SEQUENCE</scope>
    <source>
        <strain evidence="1">Expedition CK06-06</strain>
    </source>
</reference>
<dbReference type="AlphaFoldDB" id="X1TQT0"/>
<dbReference type="InterPro" id="IPR023100">
    <property type="entry name" value="D-aminoacylase_insert_dom_sf"/>
</dbReference>
<protein>
    <submittedName>
        <fullName evidence="1">Uncharacterized protein</fullName>
    </submittedName>
</protein>
<gene>
    <name evidence="1" type="ORF">S12H4_48884</name>
</gene>
<evidence type="ECO:0000313" key="1">
    <source>
        <dbReference type="EMBL" id="GAJ07693.1"/>
    </source>
</evidence>
<organism evidence="1">
    <name type="scientific">marine sediment metagenome</name>
    <dbReference type="NCBI Taxonomy" id="412755"/>
    <lineage>
        <taxon>unclassified sequences</taxon>
        <taxon>metagenomes</taxon>
        <taxon>ecological metagenomes</taxon>
    </lineage>
</organism>
<sequence length="87" mass="9670">MCERLLDPELWPGIRDEIAVLLYQRGGAGAVLITRCSGDPTIEKRRLDDISAEWGLEPVDAVRKIVVELGNASAVYFHASLLDQETF</sequence>
<proteinExistence type="predicted"/>
<comment type="caution">
    <text evidence="1">The sequence shown here is derived from an EMBL/GenBank/DDBJ whole genome shotgun (WGS) entry which is preliminary data.</text>
</comment>
<dbReference type="GO" id="GO:0016811">
    <property type="term" value="F:hydrolase activity, acting on carbon-nitrogen (but not peptide) bonds, in linear amides"/>
    <property type="evidence" value="ECO:0007669"/>
    <property type="project" value="InterPro"/>
</dbReference>
<name>X1TQT0_9ZZZZ</name>
<feature type="non-terminal residue" evidence="1">
    <location>
        <position position="87"/>
    </location>
</feature>